<name>K7RPU1_ACIA4</name>
<gene>
    <name evidence="1" type="ordered locus">PACID_04750</name>
</gene>
<dbReference type="HOGENOM" id="CLU_052626_4_0_11"/>
<dbReference type="Proteomes" id="UP000000214">
    <property type="component" value="Chromosome"/>
</dbReference>
<reference evidence="1 2" key="1">
    <citation type="journal article" date="2012" name="BMC Genomics">
        <title>The genome sequence of Propionibacterium acidipropionici provides insights into its biotechnological and industrial potential.</title>
        <authorList>
            <person name="Parizzi L.P."/>
            <person name="Grassi M.C."/>
            <person name="Llerena L.A."/>
            <person name="Carazzolle M.F."/>
            <person name="Queiroz V.L."/>
            <person name="Lunardi I."/>
            <person name="Zeidler A.F."/>
            <person name="Teixeira P.J."/>
            <person name="Mieczkowski P."/>
            <person name="Rincones J."/>
            <person name="Pereira G.A."/>
        </authorList>
    </citation>
    <scope>NUCLEOTIDE SEQUENCE [LARGE SCALE GENOMIC DNA]</scope>
    <source>
        <strain evidence="2">ATCC 4875 / DSM 20272 / JCM 6432 / NBRC 12425 / NCIMB 8070</strain>
    </source>
</reference>
<evidence type="ECO:0000313" key="1">
    <source>
        <dbReference type="EMBL" id="AFV88316.1"/>
    </source>
</evidence>
<dbReference type="RefSeq" id="WP_015069231.1">
    <property type="nucleotide sequence ID" value="NC_019395.1"/>
</dbReference>
<dbReference type="PATRIC" id="fig|1171373.8.peg.479"/>
<dbReference type="GeneID" id="88083922"/>
<evidence type="ECO:0000313" key="2">
    <source>
        <dbReference type="Proteomes" id="UP000000214"/>
    </source>
</evidence>
<dbReference type="eggNOG" id="COG5340">
    <property type="taxonomic scope" value="Bacteria"/>
</dbReference>
<evidence type="ECO:0008006" key="3">
    <source>
        <dbReference type="Google" id="ProtNLM"/>
    </source>
</evidence>
<accession>K7RPU1</accession>
<proteinExistence type="predicted"/>
<sequence>MSHEMDDAAARIRLVRDLVRNGVGPQALARGVRDGTWTRVRRGACVEGSLSDDAVVRHCELIAATIPLLKADSWVLSYTSAAVVLGLPVPYEGLESAWITRPGGRSAHRRQQLMTRVCEFEDDEIITVGGLAVTCPERTAIDMARQHGFPDGLMVADAVLRAGGSLTKMQELVVRSARRPGNRAAVRSVELASPVPESPGESKMRAHLARLGCPLPELQFTLRTPEGRFVSRNDFGWPEWKVVGEYDGMGKYTDLRRPGETIADVIAREKAREADIRDQGYEIARFMAKDLRQPEQAAARLLKLLRANGYTGTRPGGA</sequence>
<dbReference type="STRING" id="1171373.PACID_04750"/>
<protein>
    <recommendedName>
        <fullName evidence="3">Transcriptional regulator, AbiEi antitoxin, Type IV TA system</fullName>
    </recommendedName>
</protein>
<dbReference type="KEGG" id="pbo:PACID_04750"/>
<organism evidence="1 2">
    <name type="scientific">Acidipropionibacterium acidipropionici (strain ATCC 4875 / DSM 20272 / JCM 6432 / NBRC 12425 / NCIMB 8070 / 4)</name>
    <name type="common">Propionibacterium acidipropionici</name>
    <dbReference type="NCBI Taxonomy" id="1171373"/>
    <lineage>
        <taxon>Bacteria</taxon>
        <taxon>Bacillati</taxon>
        <taxon>Actinomycetota</taxon>
        <taxon>Actinomycetes</taxon>
        <taxon>Propionibacteriales</taxon>
        <taxon>Propionibacteriaceae</taxon>
        <taxon>Acidipropionibacterium</taxon>
    </lineage>
</organism>
<dbReference type="AlphaFoldDB" id="K7RPU1"/>
<dbReference type="EMBL" id="CP003493">
    <property type="protein sequence ID" value="AFV88316.1"/>
    <property type="molecule type" value="Genomic_DNA"/>
</dbReference>